<dbReference type="RefSeq" id="WP_205722380.1">
    <property type="nucleotide sequence ID" value="NZ_CP070608.1"/>
</dbReference>
<feature type="transmembrane region" description="Helical" evidence="7">
    <location>
        <begin position="216"/>
        <end position="239"/>
    </location>
</feature>
<name>A0A975A1U7_9BACT</name>
<feature type="transmembrane region" description="Helical" evidence="7">
    <location>
        <begin position="144"/>
        <end position="162"/>
    </location>
</feature>
<dbReference type="Proteomes" id="UP000662783">
    <property type="component" value="Chromosome"/>
</dbReference>
<dbReference type="NCBIfam" id="NF037982">
    <property type="entry name" value="Nramp_1"/>
    <property type="match status" value="1"/>
</dbReference>
<keyword evidence="6 7" id="KW-0472">Membrane</keyword>
<protein>
    <submittedName>
        <fullName evidence="8">Nramp family divalent metal transporter</fullName>
    </submittedName>
</protein>
<evidence type="ECO:0000256" key="3">
    <source>
        <dbReference type="ARBA" id="ARBA00022692"/>
    </source>
</evidence>
<feature type="transmembrane region" description="Helical" evidence="7">
    <location>
        <begin position="182"/>
        <end position="204"/>
    </location>
</feature>
<evidence type="ECO:0000256" key="5">
    <source>
        <dbReference type="ARBA" id="ARBA00022989"/>
    </source>
</evidence>
<feature type="transmembrane region" description="Helical" evidence="7">
    <location>
        <begin position="39"/>
        <end position="61"/>
    </location>
</feature>
<evidence type="ECO:0000313" key="8">
    <source>
        <dbReference type="EMBL" id="QSE97872.1"/>
    </source>
</evidence>
<dbReference type="Pfam" id="PF01566">
    <property type="entry name" value="Nramp"/>
    <property type="match status" value="1"/>
</dbReference>
<keyword evidence="9" id="KW-1185">Reference proteome</keyword>
<reference evidence="8" key="1">
    <citation type="submission" date="2021-02" db="EMBL/GenBank/DDBJ databases">
        <title>Fulvivirga sp. S481 isolated from sea water.</title>
        <authorList>
            <person name="Bae S.S."/>
            <person name="Baek K."/>
        </authorList>
    </citation>
    <scope>NUCLEOTIDE SEQUENCE</scope>
    <source>
        <strain evidence="8">S481</strain>
    </source>
</reference>
<dbReference type="PRINTS" id="PR00447">
    <property type="entry name" value="NATRESASSCMP"/>
</dbReference>
<organism evidence="8 9">
    <name type="scientific">Fulvivirga lutea</name>
    <dbReference type="NCBI Taxonomy" id="2810512"/>
    <lineage>
        <taxon>Bacteria</taxon>
        <taxon>Pseudomonadati</taxon>
        <taxon>Bacteroidota</taxon>
        <taxon>Cytophagia</taxon>
        <taxon>Cytophagales</taxon>
        <taxon>Fulvivirgaceae</taxon>
        <taxon>Fulvivirga</taxon>
    </lineage>
</organism>
<dbReference type="GO" id="GO:0015086">
    <property type="term" value="F:cadmium ion transmembrane transporter activity"/>
    <property type="evidence" value="ECO:0007669"/>
    <property type="project" value="TreeGrafter"/>
</dbReference>
<dbReference type="KEGG" id="fuv:JR347_01940"/>
<evidence type="ECO:0000256" key="2">
    <source>
        <dbReference type="ARBA" id="ARBA00022448"/>
    </source>
</evidence>
<gene>
    <name evidence="8" type="ORF">JR347_01940</name>
</gene>
<evidence type="ECO:0000256" key="7">
    <source>
        <dbReference type="SAM" id="Phobius"/>
    </source>
</evidence>
<feature type="transmembrane region" description="Helical" evidence="7">
    <location>
        <begin position="324"/>
        <end position="347"/>
    </location>
</feature>
<proteinExistence type="predicted"/>
<feature type="transmembrane region" description="Helical" evidence="7">
    <location>
        <begin position="81"/>
        <end position="99"/>
    </location>
</feature>
<dbReference type="PANTHER" id="PTHR11706:SF33">
    <property type="entry name" value="NATURAL RESISTANCE-ASSOCIATED MACROPHAGE PROTEIN 2"/>
    <property type="match status" value="1"/>
</dbReference>
<keyword evidence="2" id="KW-0813">Transport</keyword>
<keyword evidence="5 7" id="KW-1133">Transmembrane helix</keyword>
<evidence type="ECO:0000313" key="9">
    <source>
        <dbReference type="Proteomes" id="UP000662783"/>
    </source>
</evidence>
<keyword evidence="3 7" id="KW-0812">Transmembrane</keyword>
<accession>A0A975A1U7</accession>
<feature type="transmembrane region" description="Helical" evidence="7">
    <location>
        <begin position="259"/>
        <end position="287"/>
    </location>
</feature>
<evidence type="ECO:0000256" key="1">
    <source>
        <dbReference type="ARBA" id="ARBA00004141"/>
    </source>
</evidence>
<dbReference type="InterPro" id="IPR001046">
    <property type="entry name" value="NRAMP_fam"/>
</dbReference>
<dbReference type="EMBL" id="CP070608">
    <property type="protein sequence ID" value="QSE97872.1"/>
    <property type="molecule type" value="Genomic_DNA"/>
</dbReference>
<dbReference type="GO" id="GO:0015293">
    <property type="term" value="F:symporter activity"/>
    <property type="evidence" value="ECO:0007669"/>
    <property type="project" value="UniProtKB-KW"/>
</dbReference>
<dbReference type="PANTHER" id="PTHR11706">
    <property type="entry name" value="SOLUTE CARRIER PROTEIN FAMILY 11 MEMBER"/>
    <property type="match status" value="1"/>
</dbReference>
<evidence type="ECO:0000256" key="4">
    <source>
        <dbReference type="ARBA" id="ARBA00022847"/>
    </source>
</evidence>
<evidence type="ECO:0000256" key="6">
    <source>
        <dbReference type="ARBA" id="ARBA00023136"/>
    </source>
</evidence>
<dbReference type="GO" id="GO:0034755">
    <property type="term" value="P:iron ion transmembrane transport"/>
    <property type="evidence" value="ECO:0007669"/>
    <property type="project" value="TreeGrafter"/>
</dbReference>
<dbReference type="AlphaFoldDB" id="A0A975A1U7"/>
<sequence length="426" mass="46135">MQLRKRLTSILIWSVISAAFIGPGTLATATSAGSQYGLQLIWPLVLSTIACLVIQEMSARVTISSGRPLGNLISDLFSNRLIVYAIGLMVITGCLAYQAGNILGAVSGISLIFTIDKKWVILLLGLIIFILISANSFDKLLKWLGYLVALMGIFFLFMAFTTEFSMQQVLVHSLIPSIPEGSSWLVIGLIGTTIVPYNIFLGSGIGEGRTMADMRFGLTISVVLGGLISIAILIIATNMNGRVTFLDLANYLGSTWGNWAYYLMGFGLFAAGLTSSITSPVAAALIAKSVYKGSKDSTVIYVRVWQVILISGLIFGLLDFQPIPIIIAAQAFNGLILPALVSILFLIANNKKLIDTKYLNSNWSNIVSLLIIDVVTVIGFRGLHGAMIKIWPSVMLTSTQLIIASQCIALLLVMYLIIRLKQLKTQ</sequence>
<feature type="transmembrane region" description="Helical" evidence="7">
    <location>
        <begin position="400"/>
        <end position="418"/>
    </location>
</feature>
<feature type="transmembrane region" description="Helical" evidence="7">
    <location>
        <begin position="359"/>
        <end position="380"/>
    </location>
</feature>
<feature type="transmembrane region" description="Helical" evidence="7">
    <location>
        <begin position="119"/>
        <end position="137"/>
    </location>
</feature>
<dbReference type="GO" id="GO:0005384">
    <property type="term" value="F:manganese ion transmembrane transporter activity"/>
    <property type="evidence" value="ECO:0007669"/>
    <property type="project" value="TreeGrafter"/>
</dbReference>
<comment type="subcellular location">
    <subcellularLocation>
        <location evidence="1">Membrane</location>
        <topology evidence="1">Multi-pass membrane protein</topology>
    </subcellularLocation>
</comment>
<feature type="transmembrane region" description="Helical" evidence="7">
    <location>
        <begin position="299"/>
        <end position="318"/>
    </location>
</feature>
<dbReference type="GO" id="GO:0005886">
    <property type="term" value="C:plasma membrane"/>
    <property type="evidence" value="ECO:0007669"/>
    <property type="project" value="TreeGrafter"/>
</dbReference>
<keyword evidence="4" id="KW-0769">Symport</keyword>